<dbReference type="PROSITE" id="PS50076">
    <property type="entry name" value="DNAJ_2"/>
    <property type="match status" value="1"/>
</dbReference>
<accession>A0A547PBL9</accession>
<dbReference type="GO" id="GO:0042026">
    <property type="term" value="P:protein refolding"/>
    <property type="evidence" value="ECO:0007669"/>
    <property type="project" value="TreeGrafter"/>
</dbReference>
<dbReference type="GO" id="GO:0005737">
    <property type="term" value="C:cytoplasm"/>
    <property type="evidence" value="ECO:0007669"/>
    <property type="project" value="TreeGrafter"/>
</dbReference>
<evidence type="ECO:0000313" key="5">
    <source>
        <dbReference type="Proteomes" id="UP000316343"/>
    </source>
</evidence>
<dbReference type="SUPFAM" id="SSF49493">
    <property type="entry name" value="HSP40/DnaJ peptide-binding domain"/>
    <property type="match status" value="2"/>
</dbReference>
<dbReference type="PANTHER" id="PTHR43096:SF52">
    <property type="entry name" value="DNAJ HOMOLOG 1, MITOCHONDRIAL-RELATED"/>
    <property type="match status" value="1"/>
</dbReference>
<keyword evidence="5" id="KW-1185">Reference proteome</keyword>
<name>A0A547PBL9_9SPHN</name>
<dbReference type="EMBL" id="VHJK01000001">
    <property type="protein sequence ID" value="TRD11424.1"/>
    <property type="molecule type" value="Genomic_DNA"/>
</dbReference>
<dbReference type="RefSeq" id="WP_142787689.1">
    <property type="nucleotide sequence ID" value="NZ_VHJK01000001.1"/>
</dbReference>
<dbReference type="InterPro" id="IPR002939">
    <property type="entry name" value="DnaJ_C"/>
</dbReference>
<dbReference type="PRINTS" id="PR00625">
    <property type="entry name" value="JDOMAIN"/>
</dbReference>
<evidence type="ECO:0000313" key="4">
    <source>
        <dbReference type="EMBL" id="TRD11424.1"/>
    </source>
</evidence>
<sequence length="335" mass="35304">MNDPYGTLGVARTASEQEIKSAYRKLAKEFHPDKNSGNPKAAEKFSDATKAYDLLSDKQKRAQFDRGEIDAEGNPLNPFGGMGGGFGRGGSARGGYGGGGQPGGGFRDPEFGGFTPDDMDLGDLFEGLFGGGRARPAGNAGGRRGFGQRPPPPPKKRGADIQYRLAVPFVDAAAGNDQRITLADGKAISLKLPGGVEDGTQMRLKGKGHKGPGGDGDGIVIVEIGSHPFFRRDGDNIRMDLPLTLDEAINGAKVKCPTVDGPVMLTIKPGTNGGTVMRLAGKGWTRRGAKSASGEAKRGDQLVTLEIQLPDDLGDLKTRLGDWQDDAKPREKFGL</sequence>
<evidence type="ECO:0000259" key="3">
    <source>
        <dbReference type="PROSITE" id="PS50076"/>
    </source>
</evidence>
<reference evidence="4 5" key="1">
    <citation type="submission" date="2019-06" db="EMBL/GenBank/DDBJ databases">
        <title>Erythrobacter insulae sp. nov., isolated from a tidal flat.</title>
        <authorList>
            <person name="Yoon J.-H."/>
        </authorList>
    </citation>
    <scope>NUCLEOTIDE SEQUENCE [LARGE SCALE GENOMIC DNA]</scope>
    <source>
        <strain evidence="4 5">JBTF-M21</strain>
    </source>
</reference>
<evidence type="ECO:0000256" key="2">
    <source>
        <dbReference type="SAM" id="MobiDB-lite"/>
    </source>
</evidence>
<proteinExistence type="predicted"/>
<dbReference type="InterPro" id="IPR036869">
    <property type="entry name" value="J_dom_sf"/>
</dbReference>
<dbReference type="CDD" id="cd06257">
    <property type="entry name" value="DnaJ"/>
    <property type="match status" value="1"/>
</dbReference>
<dbReference type="AlphaFoldDB" id="A0A547PBL9"/>
<dbReference type="InterPro" id="IPR001623">
    <property type="entry name" value="DnaJ_domain"/>
</dbReference>
<dbReference type="GO" id="GO:0051082">
    <property type="term" value="F:unfolded protein binding"/>
    <property type="evidence" value="ECO:0007669"/>
    <property type="project" value="InterPro"/>
</dbReference>
<organism evidence="4 5">
    <name type="scientific">Erythrobacter insulae</name>
    <dbReference type="NCBI Taxonomy" id="2584124"/>
    <lineage>
        <taxon>Bacteria</taxon>
        <taxon>Pseudomonadati</taxon>
        <taxon>Pseudomonadota</taxon>
        <taxon>Alphaproteobacteria</taxon>
        <taxon>Sphingomonadales</taxon>
        <taxon>Erythrobacteraceae</taxon>
        <taxon>Erythrobacter/Porphyrobacter group</taxon>
        <taxon>Erythrobacter</taxon>
    </lineage>
</organism>
<dbReference type="OrthoDB" id="9779889at2"/>
<keyword evidence="1" id="KW-0143">Chaperone</keyword>
<gene>
    <name evidence="4" type="ORF">FGU71_05840</name>
</gene>
<dbReference type="InterPro" id="IPR018253">
    <property type="entry name" value="DnaJ_domain_CS"/>
</dbReference>
<dbReference type="Pfam" id="PF01556">
    <property type="entry name" value="DnaJ_C"/>
    <property type="match status" value="1"/>
</dbReference>
<dbReference type="SUPFAM" id="SSF46565">
    <property type="entry name" value="Chaperone J-domain"/>
    <property type="match status" value="1"/>
</dbReference>
<dbReference type="Gene3D" id="1.10.287.110">
    <property type="entry name" value="DnaJ domain"/>
    <property type="match status" value="1"/>
</dbReference>
<dbReference type="Proteomes" id="UP000316343">
    <property type="component" value="Unassembled WGS sequence"/>
</dbReference>
<protein>
    <submittedName>
        <fullName evidence="4">J domain-containing protein</fullName>
    </submittedName>
</protein>
<comment type="caution">
    <text evidence="4">The sequence shown here is derived from an EMBL/GenBank/DDBJ whole genome shotgun (WGS) entry which is preliminary data.</text>
</comment>
<feature type="compositionally biased region" description="Gly residues" evidence="2">
    <location>
        <begin position="131"/>
        <end position="145"/>
    </location>
</feature>
<dbReference type="SMART" id="SM00271">
    <property type="entry name" value="DnaJ"/>
    <property type="match status" value="1"/>
</dbReference>
<dbReference type="PANTHER" id="PTHR43096">
    <property type="entry name" value="DNAJ HOMOLOG 1, MITOCHONDRIAL-RELATED"/>
    <property type="match status" value="1"/>
</dbReference>
<feature type="domain" description="J" evidence="3">
    <location>
        <begin position="3"/>
        <end position="68"/>
    </location>
</feature>
<dbReference type="PROSITE" id="PS00636">
    <property type="entry name" value="DNAJ_1"/>
    <property type="match status" value="1"/>
</dbReference>
<feature type="region of interest" description="Disordered" evidence="2">
    <location>
        <begin position="131"/>
        <end position="158"/>
    </location>
</feature>
<dbReference type="Pfam" id="PF00226">
    <property type="entry name" value="DnaJ"/>
    <property type="match status" value="1"/>
</dbReference>
<dbReference type="Gene3D" id="2.60.260.20">
    <property type="entry name" value="Urease metallochaperone UreE, N-terminal domain"/>
    <property type="match status" value="2"/>
</dbReference>
<dbReference type="InterPro" id="IPR008971">
    <property type="entry name" value="HSP40/DnaJ_pept-bd"/>
</dbReference>
<dbReference type="CDD" id="cd10747">
    <property type="entry name" value="DnaJ_C"/>
    <property type="match status" value="1"/>
</dbReference>
<evidence type="ECO:0000256" key="1">
    <source>
        <dbReference type="ARBA" id="ARBA00023186"/>
    </source>
</evidence>